<sequence length="433" mass="49508">MEEIMMQETSSRSALSINAQQSDFWLSIGERDRSPTVTRIRSRSLSNPNEYIEKYLLLDPGNHPPAHFKNKMSPFRFDIRQKFEKYVENQSSGLAKWQSAHHSALNDIFFSYSALLGSHTFYVLCLPLPCYFGLFEFTRDTVYIIGYSIYISGFLKDFLCLPRPRSPPVHRITLSEYTAKEYGAPSSHTANAIGVCLLILQWAFTSASVMSTQKIIMTILAIVYCLTLTVGRIYCGMHGLFDLISGALIGLICFLLRMILKYTFIDFNCGDLFWYPMISICWGLTLLFNHPAPVDVCPCFYDSVAFVGVIGGVELCDWFIKYYDFSLVYSIDYTTDITIITRRLIVGVIITVIWKYIIGKPLIYNFLFYILGFDDDRELDEHDEPLPGDRECKLFKGNSDVNIVGRYLIYAGIPMCVMLISPPVITFVANYVY</sequence>
<keyword evidence="3" id="KW-0378">Hydrolase</keyword>
<evidence type="ECO:0000256" key="4">
    <source>
        <dbReference type="ARBA" id="ARBA00022824"/>
    </source>
</evidence>
<evidence type="ECO:0000256" key="8">
    <source>
        <dbReference type="SAM" id="Phobius"/>
    </source>
</evidence>
<keyword evidence="2 8" id="KW-0812">Transmembrane</keyword>
<dbReference type="SMART" id="SM00014">
    <property type="entry name" value="acidPPc"/>
    <property type="match status" value="1"/>
</dbReference>
<dbReference type="PANTHER" id="PTHR14969:SF28">
    <property type="entry name" value="DIHYDROSPHINGOSINE 1-PHOSPHATE PHOSPHATASE LCB3-RELATED"/>
    <property type="match status" value="1"/>
</dbReference>
<dbReference type="InterPro" id="IPR000326">
    <property type="entry name" value="PAP2/HPO"/>
</dbReference>
<evidence type="ECO:0000256" key="2">
    <source>
        <dbReference type="ARBA" id="ARBA00022692"/>
    </source>
</evidence>
<keyword evidence="5 8" id="KW-1133">Transmembrane helix</keyword>
<dbReference type="InterPro" id="IPR036938">
    <property type="entry name" value="PAP2/HPO_sf"/>
</dbReference>
<keyword evidence="4" id="KW-0256">Endoplasmic reticulum</keyword>
<keyword evidence="6 8" id="KW-0472">Membrane</keyword>
<dbReference type="GO" id="GO:0042392">
    <property type="term" value="F:sphingosine-1-phosphate phosphatase activity"/>
    <property type="evidence" value="ECO:0007669"/>
    <property type="project" value="TreeGrafter"/>
</dbReference>
<accession>A0A8H2VH32</accession>
<evidence type="ECO:0000256" key="7">
    <source>
        <dbReference type="ARBA" id="ARBA00038324"/>
    </source>
</evidence>
<keyword evidence="11" id="KW-1185">Reference proteome</keyword>
<feature type="domain" description="Phosphatidic acid phosphatase type 2/haloperoxidase" evidence="9">
    <location>
        <begin position="138"/>
        <end position="258"/>
    </location>
</feature>
<dbReference type="AlphaFoldDB" id="A0A8H2VH32"/>
<evidence type="ECO:0000313" key="11">
    <source>
        <dbReference type="Proteomes" id="UP000644660"/>
    </source>
</evidence>
<dbReference type="OrthoDB" id="301434at2759"/>
<gene>
    <name evidence="10" type="ORF">KABA2_05S09152</name>
</gene>
<evidence type="ECO:0000256" key="3">
    <source>
        <dbReference type="ARBA" id="ARBA00022801"/>
    </source>
</evidence>
<feature type="transmembrane region" description="Helical" evidence="8">
    <location>
        <begin position="109"/>
        <end position="135"/>
    </location>
</feature>
<dbReference type="PANTHER" id="PTHR14969">
    <property type="entry name" value="SPHINGOSINE-1-PHOSPHATE PHOSPHOHYDROLASE"/>
    <property type="match status" value="1"/>
</dbReference>
<feature type="transmembrane region" description="Helical" evidence="8">
    <location>
        <begin position="344"/>
        <end position="371"/>
    </location>
</feature>
<feature type="transmembrane region" description="Helical" evidence="8">
    <location>
        <begin position="407"/>
        <end position="432"/>
    </location>
</feature>
<dbReference type="EMBL" id="CAEFZW010000005">
    <property type="protein sequence ID" value="CAB4255133.1"/>
    <property type="molecule type" value="Genomic_DNA"/>
</dbReference>
<dbReference type="CDD" id="cd03388">
    <property type="entry name" value="PAP2_SPPase1"/>
    <property type="match status" value="1"/>
</dbReference>
<dbReference type="GO" id="GO:0005789">
    <property type="term" value="C:endoplasmic reticulum membrane"/>
    <property type="evidence" value="ECO:0007669"/>
    <property type="project" value="UniProtKB-SubCell"/>
</dbReference>
<dbReference type="Pfam" id="PF01569">
    <property type="entry name" value="PAP2"/>
    <property type="match status" value="1"/>
</dbReference>
<name>A0A8H2VH32_9SACH</name>
<organism evidence="10 11">
    <name type="scientific">Maudiozyma barnettii</name>
    <dbReference type="NCBI Taxonomy" id="61262"/>
    <lineage>
        <taxon>Eukaryota</taxon>
        <taxon>Fungi</taxon>
        <taxon>Dikarya</taxon>
        <taxon>Ascomycota</taxon>
        <taxon>Saccharomycotina</taxon>
        <taxon>Saccharomycetes</taxon>
        <taxon>Saccharomycetales</taxon>
        <taxon>Saccharomycetaceae</taxon>
        <taxon>Maudiozyma</taxon>
    </lineage>
</organism>
<comment type="similarity">
    <text evidence="7">Belongs to the type 2 lipid phosphate phosphatase family.</text>
</comment>
<dbReference type="Gene3D" id="1.20.144.10">
    <property type="entry name" value="Phosphatidic acid phosphatase type 2/haloperoxidase"/>
    <property type="match status" value="1"/>
</dbReference>
<comment type="subcellular location">
    <subcellularLocation>
        <location evidence="1">Endoplasmic reticulum membrane</location>
        <topology evidence="1">Multi-pass membrane protein</topology>
    </subcellularLocation>
</comment>
<feature type="transmembrane region" description="Helical" evidence="8">
    <location>
        <begin position="240"/>
        <end position="260"/>
    </location>
</feature>
<evidence type="ECO:0000256" key="1">
    <source>
        <dbReference type="ARBA" id="ARBA00004477"/>
    </source>
</evidence>
<comment type="caution">
    <text evidence="10">The sequence shown here is derived from an EMBL/GenBank/DDBJ whole genome shotgun (WGS) entry which is preliminary data.</text>
</comment>
<feature type="transmembrane region" description="Helical" evidence="8">
    <location>
        <begin position="215"/>
        <end position="234"/>
    </location>
</feature>
<evidence type="ECO:0000313" key="10">
    <source>
        <dbReference type="EMBL" id="CAB4255133.1"/>
    </source>
</evidence>
<dbReference type="SUPFAM" id="SSF48317">
    <property type="entry name" value="Acid phosphatase/Vanadium-dependent haloperoxidase"/>
    <property type="match status" value="1"/>
</dbReference>
<evidence type="ECO:0000259" key="9">
    <source>
        <dbReference type="SMART" id="SM00014"/>
    </source>
</evidence>
<evidence type="ECO:0000256" key="5">
    <source>
        <dbReference type="ARBA" id="ARBA00022989"/>
    </source>
</evidence>
<dbReference type="GeneID" id="64858166"/>
<feature type="transmembrane region" description="Helical" evidence="8">
    <location>
        <begin position="304"/>
        <end position="323"/>
    </location>
</feature>
<reference evidence="10 11" key="1">
    <citation type="submission" date="2020-05" db="EMBL/GenBank/DDBJ databases">
        <authorList>
            <person name="Casaregola S."/>
            <person name="Devillers H."/>
            <person name="Grondin C."/>
        </authorList>
    </citation>
    <scope>NUCLEOTIDE SEQUENCE [LARGE SCALE GENOMIC DNA]</scope>
    <source>
        <strain evidence="10 11">CLIB 1767</strain>
    </source>
</reference>
<proteinExistence type="inferred from homology"/>
<dbReference type="RefSeq" id="XP_041406977.1">
    <property type="nucleotide sequence ID" value="XM_041551043.1"/>
</dbReference>
<dbReference type="Proteomes" id="UP000644660">
    <property type="component" value="Unassembled WGS sequence"/>
</dbReference>
<protein>
    <submittedName>
        <fullName evidence="10">Similar to Saccharomyces cerevisiae YJL134W LCB3 Long-chain base-1- phosphate phosphatase with specificity for dihydrosphingosine-1-phosphate</fullName>
    </submittedName>
</protein>
<feature type="transmembrane region" description="Helical" evidence="8">
    <location>
        <begin position="272"/>
        <end position="292"/>
    </location>
</feature>
<evidence type="ECO:0000256" key="6">
    <source>
        <dbReference type="ARBA" id="ARBA00023136"/>
    </source>
</evidence>
<dbReference type="GO" id="GO:0006629">
    <property type="term" value="P:lipid metabolic process"/>
    <property type="evidence" value="ECO:0007669"/>
    <property type="project" value="UniProtKB-ARBA"/>
</dbReference>